<name>X6MGZ0_RETFI</name>
<evidence type="ECO:0000313" key="1">
    <source>
        <dbReference type="EMBL" id="ETO12886.1"/>
    </source>
</evidence>
<keyword evidence="2" id="KW-1185">Reference proteome</keyword>
<gene>
    <name evidence="1" type="ORF">RFI_24489</name>
</gene>
<dbReference type="AlphaFoldDB" id="X6MGZ0"/>
<comment type="caution">
    <text evidence="1">The sequence shown here is derived from an EMBL/GenBank/DDBJ whole genome shotgun (WGS) entry which is preliminary data.</text>
</comment>
<protein>
    <submittedName>
        <fullName evidence="1">Uncharacterized protein</fullName>
    </submittedName>
</protein>
<reference evidence="1 2" key="1">
    <citation type="journal article" date="2013" name="Curr. Biol.">
        <title>The Genome of the Foraminiferan Reticulomyxa filosa.</title>
        <authorList>
            <person name="Glockner G."/>
            <person name="Hulsmann N."/>
            <person name="Schleicher M."/>
            <person name="Noegel A.A."/>
            <person name="Eichinger L."/>
            <person name="Gallinger C."/>
            <person name="Pawlowski J."/>
            <person name="Sierra R."/>
            <person name="Euteneuer U."/>
            <person name="Pillet L."/>
            <person name="Moustafa A."/>
            <person name="Platzer M."/>
            <person name="Groth M."/>
            <person name="Szafranski K."/>
            <person name="Schliwa M."/>
        </authorList>
    </citation>
    <scope>NUCLEOTIDE SEQUENCE [LARGE SCALE GENOMIC DNA]</scope>
</reference>
<evidence type="ECO:0000313" key="2">
    <source>
        <dbReference type="Proteomes" id="UP000023152"/>
    </source>
</evidence>
<dbReference type="EMBL" id="ASPP01020995">
    <property type="protein sequence ID" value="ETO12886.1"/>
    <property type="molecule type" value="Genomic_DNA"/>
</dbReference>
<organism evidence="1 2">
    <name type="scientific">Reticulomyxa filosa</name>
    <dbReference type="NCBI Taxonomy" id="46433"/>
    <lineage>
        <taxon>Eukaryota</taxon>
        <taxon>Sar</taxon>
        <taxon>Rhizaria</taxon>
        <taxon>Retaria</taxon>
        <taxon>Foraminifera</taxon>
        <taxon>Monothalamids</taxon>
        <taxon>Reticulomyxidae</taxon>
        <taxon>Reticulomyxa</taxon>
    </lineage>
</organism>
<sequence length="86" mass="10392">MVDETKKLIKMKNLTLEELIQQIYRCLNLQHFQKMKQENLTFEIVDMRDNIIDSDEAVKQAFMMGEPSFKIRWRSLQQSIINEKTR</sequence>
<dbReference type="Proteomes" id="UP000023152">
    <property type="component" value="Unassembled WGS sequence"/>
</dbReference>
<proteinExistence type="predicted"/>
<accession>X6MGZ0</accession>